<name>G0QLB4_ICHMU</name>
<protein>
    <submittedName>
        <fullName evidence="8">Leishmanolysin family protein, putative</fullName>
        <ecNumber evidence="8">3.4.24.36</ecNumber>
    </submittedName>
</protein>
<dbReference type="STRING" id="857967.G0QLB4"/>
<dbReference type="GO" id="GO:0005737">
    <property type="term" value="C:cytoplasm"/>
    <property type="evidence" value="ECO:0007669"/>
    <property type="project" value="TreeGrafter"/>
</dbReference>
<dbReference type="Gene3D" id="2.10.25.10">
    <property type="entry name" value="Laminin"/>
    <property type="match status" value="1"/>
</dbReference>
<dbReference type="GO" id="GO:0016020">
    <property type="term" value="C:membrane"/>
    <property type="evidence" value="ECO:0007669"/>
    <property type="project" value="InterPro"/>
</dbReference>
<dbReference type="eggNOG" id="KOG2556">
    <property type="taxonomic scope" value="Eukaryota"/>
</dbReference>
<feature type="binding site" evidence="7">
    <location>
        <position position="15"/>
    </location>
    <ligand>
        <name>Zn(2+)</name>
        <dbReference type="ChEBI" id="CHEBI:29105"/>
        <note>catalytic</note>
    </ligand>
</feature>
<dbReference type="PANTHER" id="PTHR10942">
    <property type="entry name" value="LEISHMANOLYSIN-LIKE PEPTIDASE"/>
    <property type="match status" value="1"/>
</dbReference>
<keyword evidence="5 7" id="KW-0862">Zinc</keyword>
<reference evidence="8 9" key="1">
    <citation type="submission" date="2011-07" db="EMBL/GenBank/DDBJ databases">
        <authorList>
            <person name="Coyne R."/>
            <person name="Brami D."/>
            <person name="Johnson J."/>
            <person name="Hostetler J."/>
            <person name="Hannick L."/>
            <person name="Clark T."/>
            <person name="Cassidy-Hanley D."/>
            <person name="Inman J."/>
        </authorList>
    </citation>
    <scope>NUCLEOTIDE SEQUENCE [LARGE SCALE GENOMIC DNA]</scope>
    <source>
        <strain evidence="8 9">G5</strain>
    </source>
</reference>
<keyword evidence="3 7" id="KW-0479">Metal-binding</keyword>
<dbReference type="OMA" id="WIRCDAG"/>
<dbReference type="SUPFAM" id="SSF55486">
    <property type="entry name" value="Metalloproteases ('zincins'), catalytic domain"/>
    <property type="match status" value="1"/>
</dbReference>
<evidence type="ECO:0000256" key="5">
    <source>
        <dbReference type="ARBA" id="ARBA00022833"/>
    </source>
</evidence>
<dbReference type="GO" id="GO:0046872">
    <property type="term" value="F:metal ion binding"/>
    <property type="evidence" value="ECO:0007669"/>
    <property type="project" value="UniProtKB-KW"/>
</dbReference>
<sequence>MPLENIGAEGSINTHWKSTVIENEYMNASVSNTQAYYSGFTANLLRDTGFYDEINESMVEKIFYGQGVGCQHITGQCDSNRREYCEPEIDDELCDYYHLGASECSKGQYNEHNCNTFEIYEDSKCWNIKSDRNTKDNQEKLGVQFGINSRCFNNSILKEKSQQQKIIITGECYQYECKSNGQQVTIQVGKTKVTCTQNLQRLKVKGYSGELICPDNITQFCGFKKFCPNFCNSNGYCINNKCYCAKNYFGNDCNINIPLPKK</sequence>
<dbReference type="EC" id="3.4.24.36" evidence="8"/>
<keyword evidence="4 8" id="KW-0378">Hydrolase</keyword>
<accession>G0QLB4</accession>
<dbReference type="InParanoid" id="G0QLB4"/>
<dbReference type="OrthoDB" id="527990at2759"/>
<evidence type="ECO:0000256" key="4">
    <source>
        <dbReference type="ARBA" id="ARBA00022801"/>
    </source>
</evidence>
<dbReference type="Pfam" id="PF01457">
    <property type="entry name" value="Peptidase_M8"/>
    <property type="match status" value="1"/>
</dbReference>
<dbReference type="AlphaFoldDB" id="G0QLB4"/>
<keyword evidence="9" id="KW-1185">Reference proteome</keyword>
<dbReference type="Proteomes" id="UP000008983">
    <property type="component" value="Unassembled WGS sequence"/>
</dbReference>
<organism evidence="8 9">
    <name type="scientific">Ichthyophthirius multifiliis</name>
    <name type="common">White spot disease agent</name>
    <name type="synonym">Ich</name>
    <dbReference type="NCBI Taxonomy" id="5932"/>
    <lineage>
        <taxon>Eukaryota</taxon>
        <taxon>Sar</taxon>
        <taxon>Alveolata</taxon>
        <taxon>Ciliophora</taxon>
        <taxon>Intramacronucleata</taxon>
        <taxon>Oligohymenophorea</taxon>
        <taxon>Hymenostomatida</taxon>
        <taxon>Ophryoglenina</taxon>
        <taxon>Ichthyophthirius</taxon>
    </lineage>
</organism>
<evidence type="ECO:0000256" key="1">
    <source>
        <dbReference type="ARBA" id="ARBA00005860"/>
    </source>
</evidence>
<evidence type="ECO:0000313" key="8">
    <source>
        <dbReference type="EMBL" id="EGR33988.1"/>
    </source>
</evidence>
<dbReference type="Gene3D" id="3.90.132.10">
    <property type="entry name" value="Leishmanolysin , domain 2"/>
    <property type="match status" value="1"/>
</dbReference>
<dbReference type="InterPro" id="IPR001577">
    <property type="entry name" value="Peptidase_M8"/>
</dbReference>
<evidence type="ECO:0000256" key="2">
    <source>
        <dbReference type="ARBA" id="ARBA00022670"/>
    </source>
</evidence>
<dbReference type="GO" id="GO:0004222">
    <property type="term" value="F:metalloendopeptidase activity"/>
    <property type="evidence" value="ECO:0007669"/>
    <property type="project" value="InterPro"/>
</dbReference>
<keyword evidence="2" id="KW-0645">Protease</keyword>
<dbReference type="GO" id="GO:0007155">
    <property type="term" value="P:cell adhesion"/>
    <property type="evidence" value="ECO:0007669"/>
    <property type="project" value="InterPro"/>
</dbReference>
<comment type="similarity">
    <text evidence="1">Belongs to the peptidase M8 family.</text>
</comment>
<evidence type="ECO:0000256" key="3">
    <source>
        <dbReference type="ARBA" id="ARBA00022723"/>
    </source>
</evidence>
<keyword evidence="6 7" id="KW-0482">Metalloprotease</keyword>
<proteinExistence type="inferred from homology"/>
<dbReference type="PANTHER" id="PTHR10942:SF0">
    <property type="entry name" value="LEISHMANOLYSIN-LIKE PEPTIDASE"/>
    <property type="match status" value="1"/>
</dbReference>
<evidence type="ECO:0000313" key="9">
    <source>
        <dbReference type="Proteomes" id="UP000008983"/>
    </source>
</evidence>
<evidence type="ECO:0000256" key="7">
    <source>
        <dbReference type="PIRSR" id="PIRSR601577-2"/>
    </source>
</evidence>
<comment type="cofactor">
    <cofactor evidence="7">
        <name>Zn(2+)</name>
        <dbReference type="ChEBI" id="CHEBI:29105"/>
    </cofactor>
    <text evidence="7">Binds 1 zinc ion per subunit.</text>
</comment>
<dbReference type="GeneID" id="14910178"/>
<dbReference type="Pfam" id="PF23106">
    <property type="entry name" value="EGF_Teneurin"/>
    <property type="match status" value="1"/>
</dbReference>
<dbReference type="GO" id="GO:0006508">
    <property type="term" value="P:proteolysis"/>
    <property type="evidence" value="ECO:0007669"/>
    <property type="project" value="UniProtKB-KW"/>
</dbReference>
<dbReference type="RefSeq" id="XP_004039292.1">
    <property type="nucleotide sequence ID" value="XM_004039244.1"/>
</dbReference>
<dbReference type="EMBL" id="GL983243">
    <property type="protein sequence ID" value="EGR33988.1"/>
    <property type="molecule type" value="Genomic_DNA"/>
</dbReference>
<evidence type="ECO:0000256" key="6">
    <source>
        <dbReference type="ARBA" id="ARBA00023049"/>
    </source>
</evidence>
<gene>
    <name evidence="8" type="ORF">IMG5_028310</name>
</gene>